<evidence type="ECO:0000256" key="11">
    <source>
        <dbReference type="SAM" id="MobiDB-lite"/>
    </source>
</evidence>
<organism evidence="14 15">
    <name type="scientific">Cryptococcus depauperatus CBS 7841</name>
    <dbReference type="NCBI Taxonomy" id="1295531"/>
    <lineage>
        <taxon>Eukaryota</taxon>
        <taxon>Fungi</taxon>
        <taxon>Dikarya</taxon>
        <taxon>Basidiomycota</taxon>
        <taxon>Agaricomycotina</taxon>
        <taxon>Tremellomycetes</taxon>
        <taxon>Tremellales</taxon>
        <taxon>Cryptococcaceae</taxon>
        <taxon>Cryptococcus</taxon>
    </lineage>
</organism>
<keyword evidence="4" id="KW-0347">Helicase</keyword>
<feature type="compositionally biased region" description="Basic and acidic residues" evidence="11">
    <location>
        <begin position="1429"/>
        <end position="1441"/>
    </location>
</feature>
<dbReference type="CDD" id="cd18795">
    <property type="entry name" value="SF2_C_Ski2"/>
    <property type="match status" value="1"/>
</dbReference>
<dbReference type="Gene3D" id="1.10.10.10">
    <property type="entry name" value="Winged helix-like DNA-binding domain superfamily/Winged helix DNA-binding domain"/>
    <property type="match status" value="1"/>
</dbReference>
<dbReference type="Gene3D" id="1.10.3380.10">
    <property type="entry name" value="Sec63 N-terminal domain-like domain"/>
    <property type="match status" value="1"/>
</dbReference>
<dbReference type="SMART" id="SM00973">
    <property type="entry name" value="Sec63"/>
    <property type="match status" value="1"/>
</dbReference>
<dbReference type="InterPro" id="IPR027417">
    <property type="entry name" value="P-loop_NTPase"/>
</dbReference>
<protein>
    <recommendedName>
        <fullName evidence="9">DNA 3'-5' helicase</fullName>
        <ecNumber evidence="9">5.6.2.4</ecNumber>
    </recommendedName>
</protein>
<keyword evidence="3" id="KW-0378">Hydrolase</keyword>
<reference evidence="14" key="2">
    <citation type="journal article" date="2022" name="Elife">
        <title>Obligate sexual reproduction of a homothallic fungus closely related to the Cryptococcus pathogenic species complex.</title>
        <authorList>
            <person name="Passer A.R."/>
            <person name="Clancey S.A."/>
            <person name="Shea T."/>
            <person name="David-Palma M."/>
            <person name="Averette A.F."/>
            <person name="Boekhout T."/>
            <person name="Porcel B.M."/>
            <person name="Nowrousian M."/>
            <person name="Cuomo C.A."/>
            <person name="Sun S."/>
            <person name="Heitman J."/>
            <person name="Coelho M.A."/>
        </authorList>
    </citation>
    <scope>NUCLEOTIDE SEQUENCE</scope>
    <source>
        <strain evidence="14">CBS 7841</strain>
    </source>
</reference>
<dbReference type="InterPro" id="IPR004179">
    <property type="entry name" value="Sec63-dom"/>
</dbReference>
<dbReference type="GO" id="GO:0051321">
    <property type="term" value="P:meiotic cell cycle"/>
    <property type="evidence" value="ECO:0007669"/>
    <property type="project" value="UniProtKB-KW"/>
</dbReference>
<dbReference type="GO" id="GO:0016787">
    <property type="term" value="F:hydrolase activity"/>
    <property type="evidence" value="ECO:0007669"/>
    <property type="project" value="UniProtKB-KW"/>
</dbReference>
<dbReference type="InterPro" id="IPR036388">
    <property type="entry name" value="WH-like_DNA-bd_sf"/>
</dbReference>
<evidence type="ECO:0000256" key="7">
    <source>
        <dbReference type="ARBA" id="ARBA00023254"/>
    </source>
</evidence>
<keyword evidence="7" id="KW-0469">Meiosis</keyword>
<evidence type="ECO:0000256" key="6">
    <source>
        <dbReference type="ARBA" id="ARBA00023235"/>
    </source>
</evidence>
<dbReference type="SUPFAM" id="SSF46785">
    <property type="entry name" value="Winged helix' DNA-binding domain"/>
    <property type="match status" value="1"/>
</dbReference>
<dbReference type="PROSITE" id="PS51192">
    <property type="entry name" value="HELICASE_ATP_BIND_1"/>
    <property type="match status" value="1"/>
</dbReference>
<dbReference type="Pfam" id="PF00271">
    <property type="entry name" value="Helicase_C"/>
    <property type="match status" value="1"/>
</dbReference>
<evidence type="ECO:0000259" key="13">
    <source>
        <dbReference type="PROSITE" id="PS51194"/>
    </source>
</evidence>
<dbReference type="FunFam" id="1.10.10.10:FF:000012">
    <property type="entry name" value="U5 small nuclear ribonucleoprotein helicase"/>
    <property type="match status" value="1"/>
</dbReference>
<feature type="compositionally biased region" description="Acidic residues" evidence="11">
    <location>
        <begin position="1452"/>
        <end position="1463"/>
    </location>
</feature>
<evidence type="ECO:0000256" key="8">
    <source>
        <dbReference type="ARBA" id="ARBA00034617"/>
    </source>
</evidence>
<dbReference type="InterPro" id="IPR057842">
    <property type="entry name" value="WH_MER3"/>
</dbReference>
<dbReference type="RefSeq" id="XP_066068373.1">
    <property type="nucleotide sequence ID" value="XM_066212276.1"/>
</dbReference>
<comment type="catalytic activity">
    <reaction evidence="8">
        <text>Couples ATP hydrolysis with the unwinding of duplex DNA by translocating in the 3'-5' direction.</text>
        <dbReference type="EC" id="5.6.2.4"/>
    </reaction>
</comment>
<dbReference type="GeneID" id="91087070"/>
<gene>
    <name evidence="14" type="ORF">L203_102859</name>
</gene>
<evidence type="ECO:0000256" key="5">
    <source>
        <dbReference type="ARBA" id="ARBA00022840"/>
    </source>
</evidence>
<dbReference type="SUPFAM" id="SSF52540">
    <property type="entry name" value="P-loop containing nucleoside triphosphate hydrolases"/>
    <property type="match status" value="1"/>
</dbReference>
<reference evidence="14" key="1">
    <citation type="submission" date="2016-06" db="EMBL/GenBank/DDBJ databases">
        <authorList>
            <person name="Cuomo C."/>
            <person name="Litvintseva A."/>
            <person name="Heitman J."/>
            <person name="Chen Y."/>
            <person name="Sun S."/>
            <person name="Springer D."/>
            <person name="Dromer F."/>
            <person name="Young S."/>
            <person name="Zeng Q."/>
            <person name="Chapman S."/>
            <person name="Gujja S."/>
            <person name="Saif S."/>
            <person name="Birren B."/>
        </authorList>
    </citation>
    <scope>NUCLEOTIDE SEQUENCE</scope>
    <source>
        <strain evidence="14">CBS 7841</strain>
    </source>
</reference>
<dbReference type="PROSITE" id="PS51194">
    <property type="entry name" value="HELICASE_CTER"/>
    <property type="match status" value="1"/>
</dbReference>
<dbReference type="EC" id="5.6.2.4" evidence="9"/>
<evidence type="ECO:0000313" key="15">
    <source>
        <dbReference type="Proteomes" id="UP000094043"/>
    </source>
</evidence>
<dbReference type="Proteomes" id="UP000094043">
    <property type="component" value="Chromosome 3"/>
</dbReference>
<evidence type="ECO:0000256" key="9">
    <source>
        <dbReference type="ARBA" id="ARBA00034808"/>
    </source>
</evidence>
<keyword evidence="6" id="KW-0413">Isomerase</keyword>
<feature type="domain" description="Helicase ATP-binding" evidence="12">
    <location>
        <begin position="204"/>
        <end position="385"/>
    </location>
</feature>
<dbReference type="PANTHER" id="PTHR47835">
    <property type="entry name" value="HFM1, ATP DEPENDENT DNA HELICASE HOMOLOG"/>
    <property type="match status" value="1"/>
</dbReference>
<dbReference type="SMART" id="SM00487">
    <property type="entry name" value="DEXDc"/>
    <property type="match status" value="1"/>
</dbReference>
<feature type="region of interest" description="Disordered" evidence="11">
    <location>
        <begin position="1176"/>
        <end position="1213"/>
    </location>
</feature>
<name>A0AAJ8M137_9TREE</name>
<evidence type="ECO:0000256" key="1">
    <source>
        <dbReference type="ARBA" id="ARBA00010140"/>
    </source>
</evidence>
<dbReference type="SUPFAM" id="SSF158702">
    <property type="entry name" value="Sec63 N-terminal domain-like"/>
    <property type="match status" value="1"/>
</dbReference>
<dbReference type="InterPro" id="IPR001650">
    <property type="entry name" value="Helicase_C-like"/>
</dbReference>
<dbReference type="PANTHER" id="PTHR47835:SF3">
    <property type="entry name" value="HELICASE FOR MEIOSIS 1"/>
    <property type="match status" value="1"/>
</dbReference>
<feature type="compositionally biased region" description="Polar residues" evidence="11">
    <location>
        <begin position="1473"/>
        <end position="1482"/>
    </location>
</feature>
<evidence type="ECO:0000256" key="10">
    <source>
        <dbReference type="ARBA" id="ARBA00048988"/>
    </source>
</evidence>
<accession>A0AAJ8M137</accession>
<dbReference type="InterPro" id="IPR011545">
    <property type="entry name" value="DEAD/DEAH_box_helicase_dom"/>
</dbReference>
<evidence type="ECO:0000259" key="12">
    <source>
        <dbReference type="PROSITE" id="PS51192"/>
    </source>
</evidence>
<keyword evidence="15" id="KW-1185">Reference proteome</keyword>
<reference evidence="14" key="3">
    <citation type="submission" date="2024-01" db="EMBL/GenBank/DDBJ databases">
        <authorList>
            <person name="Coelho M.A."/>
            <person name="David-Palma M."/>
            <person name="Shea T."/>
            <person name="Sun S."/>
            <person name="Cuomo C.A."/>
            <person name="Heitman J."/>
        </authorList>
    </citation>
    <scope>NUCLEOTIDE SEQUENCE</scope>
    <source>
        <strain evidence="14">CBS 7841</strain>
    </source>
</reference>
<evidence type="ECO:0000256" key="3">
    <source>
        <dbReference type="ARBA" id="ARBA00022801"/>
    </source>
</evidence>
<dbReference type="GO" id="GO:0043138">
    <property type="term" value="F:3'-5' DNA helicase activity"/>
    <property type="evidence" value="ECO:0007669"/>
    <property type="project" value="UniProtKB-EC"/>
</dbReference>
<evidence type="ECO:0000313" key="14">
    <source>
        <dbReference type="EMBL" id="WVN87673.1"/>
    </source>
</evidence>
<proteinExistence type="inferred from homology"/>
<comment type="catalytic activity">
    <reaction evidence="10">
        <text>ATP + H2O = ADP + phosphate + H(+)</text>
        <dbReference type="Rhea" id="RHEA:13065"/>
        <dbReference type="ChEBI" id="CHEBI:15377"/>
        <dbReference type="ChEBI" id="CHEBI:15378"/>
        <dbReference type="ChEBI" id="CHEBI:30616"/>
        <dbReference type="ChEBI" id="CHEBI:43474"/>
        <dbReference type="ChEBI" id="CHEBI:456216"/>
        <dbReference type="EC" id="5.6.2.4"/>
    </reaction>
</comment>
<feature type="domain" description="Helicase C-terminal" evidence="13">
    <location>
        <begin position="446"/>
        <end position="643"/>
    </location>
</feature>
<dbReference type="InterPro" id="IPR052247">
    <property type="entry name" value="Meiotic_Crossover_Helicase"/>
</dbReference>
<dbReference type="Pfam" id="PF02889">
    <property type="entry name" value="Sec63"/>
    <property type="match status" value="1"/>
</dbReference>
<keyword evidence="5" id="KW-0067">ATP-binding</keyword>
<sequence length="1497" mass="170420">MESDQEQPLWTRIDTKKGEEMLLLGSPEHHKEENEIYNNGCRPYFNLDAYRFTPNTLARSAARGSTRAANASVMSRVRQQPFIRTTRLQTIRSARKRNSSHGVNANVNKLQRYDSEDYGDEIWEDDDFVQAANQSLQHETMVHDIEDCGSAATAQAIRETEYISEDAVSAKHGEALVPTSRLPIGQRKLFEFSVFNEVQSKVFDSVYQGDENIVVSAPTGSGKTTIFELAFLRSLTYRTPDESVKPLAIYIAPTKALCNEKTKDWQERMGQALTDVICVEITGDWPNSSTVYNTIRTADLVVTTPEKFDSMTRKSKNMEQMSRRLRLIMIDEVHILRESRGATLEVVISRMKGLSKGIRFVALSATVPNIDDIARWLGPSRIDYEQLSRRLLTQEKLVKGRNRQLAVEGSPMALVYKFGEEFRPVPLSRETYGIDGCGNDWTLSSKLDRELFPILLRHAAGQPVLVFCPTRKSCQATAEFIFNQYEKARARGLKLPWHHPPGRRLDLQDKKLAELSTCGIAIHHAGLDYGDRRAIEDAYRDGKLHMIASTSTLAVGVNLPAHTVIIKGVMAWQGPGVGFKEYSDIDIQQMVGRAGRPQYDRSGVVVVMCERTKVRKYQSMLNSQTILESCLHENLTEHLNSEIGQGTITSVDSAQDWLRNSFFYIRIQQNPRYYALPAAKDKPTDDSWREWLDRYVEESLMSLERDGFIERSNDDSLIPTETGRIMSGNMISYSTMCSIKEMLPKATLQDLLEILAGAAEFQDLRIRQGEFGFLNQLRDNQEIRFPLHENVFLLLQVTFGNIILDERVKKTDFSSPIQTLMAVYNHAPRISKAMVQFALHHEYGIAACSALELYRVVIGKAWEDSPTIFRQIANIGPKSIKVLGQNGVASFEQFLDVKPERIQLWLNRGPDFIKAIYNQVDKMPQFYVRIEEESRDHDGSFNVLNLRVHIQPKNNFMATESKRKCGGFITHYNLSALFLRQNGLFIGYRRMELKKLKNEGTSFLLAVSLDKRCDKVIAVVAVDEVAGCVTVVEYDTHLGDAIYSGVMNDQEDGRLSPFSRRILFQQPTSESEEELLPNGNLPCHHSCKDRQSCNHGCCKIGVSLKKRTRSARKGKGNIKTAFDRMREFQKSMEDVEGQLKHKDKLATLHKNRDASTLTEKSASVCVLHYRRPMVVHESSEDLSESRRRPESLTPSNRLQKGKSSESLMSTTPEPLFLPNFEEAEMFHLDFSDQESQKRPPPEPSLGSKCRYFDKNKHKAIDRLDTMKIHRQSASQSPFLLTANLESPVISANRRNEIPAQKIELPSGMFTSDEDYETVQESPEPPKHLKTPSPPSQAWSSENMLQHNMFEESPRTSPSSKRKFDCRANYNFDADRIFGLPYYERSDLQDRMSADYEEEDISQTFTSIWSHWTQPLVVGGFGRPANKKPRLSEKKLTAHDHSIYTNNPKNNSDTDDIAANDESFDGSHDEKTVADNSQPQGFQNELEEFEQWYMKVDV</sequence>
<evidence type="ECO:0000256" key="2">
    <source>
        <dbReference type="ARBA" id="ARBA00022741"/>
    </source>
</evidence>
<dbReference type="Gene3D" id="3.40.50.300">
    <property type="entry name" value="P-loop containing nucleotide triphosphate hydrolases"/>
    <property type="match status" value="2"/>
</dbReference>
<dbReference type="Pfam" id="PF00270">
    <property type="entry name" value="DEAD"/>
    <property type="match status" value="1"/>
</dbReference>
<feature type="region of interest" description="Disordered" evidence="11">
    <location>
        <begin position="1422"/>
        <end position="1484"/>
    </location>
</feature>
<dbReference type="InterPro" id="IPR036390">
    <property type="entry name" value="WH_DNA-bd_sf"/>
</dbReference>
<dbReference type="EMBL" id="CP143786">
    <property type="protein sequence ID" value="WVN87673.1"/>
    <property type="molecule type" value="Genomic_DNA"/>
</dbReference>
<dbReference type="Pfam" id="PF23445">
    <property type="entry name" value="WHD_SNRNP200"/>
    <property type="match status" value="1"/>
</dbReference>
<dbReference type="GO" id="GO:0005524">
    <property type="term" value="F:ATP binding"/>
    <property type="evidence" value="ECO:0007669"/>
    <property type="project" value="UniProtKB-KW"/>
</dbReference>
<dbReference type="InterPro" id="IPR014001">
    <property type="entry name" value="Helicase_ATP-bd"/>
</dbReference>
<dbReference type="SMART" id="SM00490">
    <property type="entry name" value="HELICc"/>
    <property type="match status" value="1"/>
</dbReference>
<comment type="similarity">
    <text evidence="1">Belongs to the helicase family. SKI2 subfamily.</text>
</comment>
<feature type="compositionally biased region" description="Basic and acidic residues" evidence="11">
    <location>
        <begin position="1177"/>
        <end position="1190"/>
    </location>
</feature>
<dbReference type="KEGG" id="cdep:91087070"/>
<evidence type="ECO:0000256" key="4">
    <source>
        <dbReference type="ARBA" id="ARBA00022806"/>
    </source>
</evidence>
<dbReference type="GO" id="GO:0003676">
    <property type="term" value="F:nucleic acid binding"/>
    <property type="evidence" value="ECO:0007669"/>
    <property type="project" value="InterPro"/>
</dbReference>
<feature type="region of interest" description="Disordered" evidence="11">
    <location>
        <begin position="1307"/>
        <end position="1339"/>
    </location>
</feature>
<keyword evidence="2" id="KW-0547">Nucleotide-binding</keyword>